<protein>
    <submittedName>
        <fullName evidence="2">DUF2165 domain-containing protein</fullName>
    </submittedName>
</protein>
<gene>
    <name evidence="2" type="ORF">POL58_15370</name>
</gene>
<dbReference type="InterPro" id="IPR018681">
    <property type="entry name" value="DUF2165_transmembrane"/>
</dbReference>
<keyword evidence="1" id="KW-0472">Membrane</keyword>
<feature type="transmembrane region" description="Helical" evidence="1">
    <location>
        <begin position="83"/>
        <end position="106"/>
    </location>
</feature>
<reference evidence="2 3" key="1">
    <citation type="submission" date="2022-11" db="EMBL/GenBank/DDBJ databases">
        <title>Minimal conservation of predation-associated metabolite biosynthetic gene clusters underscores biosynthetic potential of Myxococcota including descriptions for ten novel species: Archangium lansinium sp. nov., Myxococcus landrumus sp. nov., Nannocystis bai.</title>
        <authorList>
            <person name="Ahearne A."/>
            <person name="Stevens C."/>
            <person name="Dowd S."/>
        </authorList>
    </citation>
    <scope>NUCLEOTIDE SEQUENCE [LARGE SCALE GENOMIC DNA]</scope>
    <source>
        <strain evidence="2 3">NCELM</strain>
    </source>
</reference>
<evidence type="ECO:0000256" key="1">
    <source>
        <dbReference type="SAM" id="Phobius"/>
    </source>
</evidence>
<dbReference type="Proteomes" id="UP001217838">
    <property type="component" value="Unassembled WGS sequence"/>
</dbReference>
<comment type="caution">
    <text evidence="2">The sequence shown here is derived from an EMBL/GenBank/DDBJ whole genome shotgun (WGS) entry which is preliminary data.</text>
</comment>
<evidence type="ECO:0000313" key="3">
    <source>
        <dbReference type="Proteomes" id="UP001217838"/>
    </source>
</evidence>
<dbReference type="EMBL" id="JAQNDN010000007">
    <property type="protein sequence ID" value="MDC0669130.1"/>
    <property type="molecule type" value="Genomic_DNA"/>
</dbReference>
<dbReference type="RefSeq" id="WP_271998789.1">
    <property type="nucleotide sequence ID" value="NZ_JAQNDN010000007.1"/>
</dbReference>
<name>A0ABT5B640_9BACT</name>
<sequence length="188" mass="20601">MNAPLSAPRPRPLERLLDLGTLPVVCAVLTGLVALYMSLVALGNITDPDTNEAFVRHVLAMDTTFQDEDLMWRAITNKTAQDVAYFGIIAWESLTAVVLISATFAWGRGLRTGLFDHPRRLATVGLLMLELLFVGGFITIGGEWFAMWQSHSWNGLDPAFRNATIGAFALVLIHQLPQKPGAAKQLDV</sequence>
<feature type="transmembrane region" description="Helical" evidence="1">
    <location>
        <begin position="126"/>
        <end position="147"/>
    </location>
</feature>
<organism evidence="2 3">
    <name type="scientific">Nannocystis radixulma</name>
    <dbReference type="NCBI Taxonomy" id="2995305"/>
    <lineage>
        <taxon>Bacteria</taxon>
        <taxon>Pseudomonadati</taxon>
        <taxon>Myxococcota</taxon>
        <taxon>Polyangia</taxon>
        <taxon>Nannocystales</taxon>
        <taxon>Nannocystaceae</taxon>
        <taxon>Nannocystis</taxon>
    </lineage>
</organism>
<keyword evidence="1" id="KW-0812">Transmembrane</keyword>
<accession>A0ABT5B640</accession>
<proteinExistence type="predicted"/>
<keyword evidence="3" id="KW-1185">Reference proteome</keyword>
<feature type="transmembrane region" description="Helical" evidence="1">
    <location>
        <begin position="21"/>
        <end position="42"/>
    </location>
</feature>
<evidence type="ECO:0000313" key="2">
    <source>
        <dbReference type="EMBL" id="MDC0669130.1"/>
    </source>
</evidence>
<keyword evidence="1" id="KW-1133">Transmembrane helix</keyword>
<dbReference type="Pfam" id="PF09933">
    <property type="entry name" value="DUF2165"/>
    <property type="match status" value="1"/>
</dbReference>